<comment type="caution">
    <text evidence="1">The sequence shown here is derived from an EMBL/GenBank/DDBJ whole genome shotgun (WGS) entry which is preliminary data.</text>
</comment>
<dbReference type="Proteomes" id="UP000663802">
    <property type="component" value="Unassembled WGS sequence"/>
</dbReference>
<proteinExistence type="predicted"/>
<sequence length="122" mass="13960">MKNYEYQELIDIVKEVFGNYRNDAAQIGENSMQALSRFFVDFDCVINEGEGEAATICATLSIELDKIQQKNISKQHFEKIMNILDRYDISNIMGAINDDEIELLSKRVNDAIEILSKMEVTS</sequence>
<evidence type="ECO:0000313" key="2">
    <source>
        <dbReference type="Proteomes" id="UP000663802"/>
    </source>
</evidence>
<gene>
    <name evidence="1" type="ORF">CSC2_26790</name>
</gene>
<name>A0ABQ1EBG1_9CLOT</name>
<evidence type="ECO:0000313" key="1">
    <source>
        <dbReference type="EMBL" id="GFZ32153.1"/>
    </source>
</evidence>
<dbReference type="Pfam" id="PF14425">
    <property type="entry name" value="Imm3"/>
    <property type="match status" value="1"/>
</dbReference>
<dbReference type="RefSeq" id="WP_206870419.1">
    <property type="nucleotide sequence ID" value="NZ_BMBA01000002.1"/>
</dbReference>
<protein>
    <submittedName>
        <fullName evidence="1">Uncharacterized protein</fullName>
    </submittedName>
</protein>
<dbReference type="EMBL" id="BMBA01000002">
    <property type="protein sequence ID" value="GFZ32153.1"/>
    <property type="molecule type" value="Genomic_DNA"/>
</dbReference>
<keyword evidence="2" id="KW-1185">Reference proteome</keyword>
<reference evidence="1 2" key="1">
    <citation type="journal article" date="2021" name="Int. J. Syst. Evol. Microbiol.">
        <title>Clostridium zeae sp. nov., isolated from corn silage.</title>
        <authorList>
            <person name="Kobayashi H."/>
            <person name="Tanizawa Y."/>
            <person name="Yagura M."/>
            <person name="Sakamoto M."/>
            <person name="Ohkuma M."/>
            <person name="Tohno M."/>
        </authorList>
    </citation>
    <scope>NUCLEOTIDE SEQUENCE [LARGE SCALE GENOMIC DNA]</scope>
    <source>
        <strain evidence="1 2">CSC2</strain>
    </source>
</reference>
<organism evidence="1 2">
    <name type="scientific">Clostridium zeae</name>
    <dbReference type="NCBI Taxonomy" id="2759022"/>
    <lineage>
        <taxon>Bacteria</taxon>
        <taxon>Bacillati</taxon>
        <taxon>Bacillota</taxon>
        <taxon>Clostridia</taxon>
        <taxon>Eubacteriales</taxon>
        <taxon>Clostridiaceae</taxon>
        <taxon>Clostridium</taxon>
    </lineage>
</organism>
<accession>A0ABQ1EBG1</accession>
<dbReference type="InterPro" id="IPR025678">
    <property type="entry name" value="Imm3"/>
</dbReference>